<evidence type="ECO:0000259" key="4">
    <source>
        <dbReference type="Pfam" id="PF13622"/>
    </source>
</evidence>
<evidence type="ECO:0000313" key="6">
    <source>
        <dbReference type="EMBL" id="PEG52651.1"/>
    </source>
</evidence>
<dbReference type="InterPro" id="IPR029069">
    <property type="entry name" value="HotDog_dom_sf"/>
</dbReference>
<evidence type="ECO:0000256" key="2">
    <source>
        <dbReference type="ARBA" id="ARBA00022801"/>
    </source>
</evidence>
<dbReference type="STRING" id="1801.BRW64_25670"/>
<dbReference type="OrthoDB" id="9781019at2"/>
<feature type="domain" description="Acyl-CoA thioesterase-like N-terminal HotDog" evidence="4">
    <location>
        <begin position="22"/>
        <end position="107"/>
    </location>
</feature>
<dbReference type="RefSeq" id="WP_073859297.1">
    <property type="nucleotide sequence ID" value="NZ_BAAATC010000021.1"/>
</dbReference>
<proteinExistence type="inferred from homology"/>
<feature type="domain" description="Acyl-CoA thioesterase 2 C-terminal" evidence="3">
    <location>
        <begin position="158"/>
        <end position="256"/>
    </location>
</feature>
<reference evidence="6 8" key="2">
    <citation type="submission" date="2017-10" db="EMBL/GenBank/DDBJ databases">
        <title>The new phylogeny of genus Mycobacterium.</title>
        <authorList>
            <person name="Tortoli E."/>
            <person name="Trovato A."/>
            <person name="Cirillo D.M."/>
        </authorList>
    </citation>
    <scope>NUCLEOTIDE SEQUENCE [LARGE SCALE GENOMIC DNA]</scope>
    <source>
        <strain evidence="6 8">IP141170001</strain>
    </source>
</reference>
<dbReference type="Proteomes" id="UP000191039">
    <property type="component" value="Unassembled WGS sequence"/>
</dbReference>
<comment type="similarity">
    <text evidence="1">Belongs to the C/M/P thioester hydrolase family.</text>
</comment>
<evidence type="ECO:0000256" key="1">
    <source>
        <dbReference type="ARBA" id="ARBA00006538"/>
    </source>
</evidence>
<accession>A0A1Q4H586</accession>
<dbReference type="InterPro" id="IPR049449">
    <property type="entry name" value="TesB_ACOT8-like_N"/>
</dbReference>
<dbReference type="Proteomes" id="UP000220340">
    <property type="component" value="Unassembled WGS sequence"/>
</dbReference>
<organism evidence="5 7">
    <name type="scientific">Mycolicibacterium diernhoferi</name>
    <dbReference type="NCBI Taxonomy" id="1801"/>
    <lineage>
        <taxon>Bacteria</taxon>
        <taxon>Bacillati</taxon>
        <taxon>Actinomycetota</taxon>
        <taxon>Actinomycetes</taxon>
        <taxon>Mycobacteriales</taxon>
        <taxon>Mycobacteriaceae</taxon>
        <taxon>Mycolicibacterium</taxon>
    </lineage>
</organism>
<dbReference type="AlphaFoldDB" id="A0A1Q4H586"/>
<name>A0A1Q4H586_9MYCO</name>
<dbReference type="PANTHER" id="PTHR11066:SF34">
    <property type="entry name" value="ACYL-COENZYME A THIOESTERASE 8"/>
    <property type="match status" value="1"/>
</dbReference>
<dbReference type="EMBL" id="PDCR01000028">
    <property type="protein sequence ID" value="PEG52651.1"/>
    <property type="molecule type" value="Genomic_DNA"/>
</dbReference>
<reference evidence="5 7" key="1">
    <citation type="submission" date="2016-09" db="EMBL/GenBank/DDBJ databases">
        <title>genome sequences of unsequenced Mycobacteria.</title>
        <authorList>
            <person name="Greninger A.L."/>
            <person name="Jerome K.R."/>
            <person name="Mcnair B."/>
            <person name="Wallis C."/>
            <person name="Fang F."/>
        </authorList>
    </citation>
    <scope>NUCLEOTIDE SEQUENCE [LARGE SCALE GENOMIC DNA]</scope>
    <source>
        <strain evidence="5 7">BM1</strain>
    </source>
</reference>
<evidence type="ECO:0000259" key="3">
    <source>
        <dbReference type="Pfam" id="PF02551"/>
    </source>
</evidence>
<keyword evidence="8" id="KW-1185">Reference proteome</keyword>
<sequence>MTTKSWIAGLLDFDRDGDVFIAPQWSAPGSRLFGGLIAAQALGAAGATVGPDKLPQSLHAYFVRGGRYGVDVELEVERTRDGRSFDTRRVTARQQGKVILEMITSFQVAEEGPDWHPPRPPSLAFDAAIPKDPALESAERFELRADPADESPWAVPPYWVRTRDVIEDDPLIRACTLTYISDIGPVPAARPPGTPANDEVGFAASLDHSVWFHRPFAPDQWHRYEVDSLGNSHSRGLVVGGLYDRTGSLIASTSQQALWRL</sequence>
<dbReference type="SUPFAM" id="SSF54637">
    <property type="entry name" value="Thioesterase/thiol ester dehydrase-isomerase"/>
    <property type="match status" value="2"/>
</dbReference>
<dbReference type="InterPro" id="IPR003703">
    <property type="entry name" value="Acyl_CoA_thio"/>
</dbReference>
<evidence type="ECO:0000313" key="5">
    <source>
        <dbReference type="EMBL" id="OPE53019.1"/>
    </source>
</evidence>
<dbReference type="InterPro" id="IPR025652">
    <property type="entry name" value="TesB_C"/>
</dbReference>
<dbReference type="CDD" id="cd03444">
    <property type="entry name" value="Thioesterase_II_repeat1"/>
    <property type="match status" value="1"/>
</dbReference>
<dbReference type="Gene3D" id="2.40.160.210">
    <property type="entry name" value="Acyl-CoA thioesterase, double hotdog domain"/>
    <property type="match status" value="1"/>
</dbReference>
<dbReference type="GO" id="GO:0009062">
    <property type="term" value="P:fatty acid catabolic process"/>
    <property type="evidence" value="ECO:0007669"/>
    <property type="project" value="TreeGrafter"/>
</dbReference>
<evidence type="ECO:0000313" key="7">
    <source>
        <dbReference type="Proteomes" id="UP000191039"/>
    </source>
</evidence>
<dbReference type="Pfam" id="PF02551">
    <property type="entry name" value="Acyl_CoA_thio"/>
    <property type="match status" value="1"/>
</dbReference>
<comment type="caution">
    <text evidence="5">The sequence shown here is derived from an EMBL/GenBank/DDBJ whole genome shotgun (WGS) entry which is preliminary data.</text>
</comment>
<dbReference type="EMBL" id="MIJD01000195">
    <property type="protein sequence ID" value="OPE53019.1"/>
    <property type="molecule type" value="Genomic_DNA"/>
</dbReference>
<evidence type="ECO:0000313" key="8">
    <source>
        <dbReference type="Proteomes" id="UP000220340"/>
    </source>
</evidence>
<dbReference type="InterPro" id="IPR042171">
    <property type="entry name" value="Acyl-CoA_hotdog"/>
</dbReference>
<dbReference type="Pfam" id="PF13622">
    <property type="entry name" value="4HBT_3"/>
    <property type="match status" value="1"/>
</dbReference>
<dbReference type="PANTHER" id="PTHR11066">
    <property type="entry name" value="ACYL-COA THIOESTERASE"/>
    <property type="match status" value="1"/>
</dbReference>
<dbReference type="CDD" id="cd03445">
    <property type="entry name" value="Thioesterase_II_repeat2"/>
    <property type="match status" value="1"/>
</dbReference>
<dbReference type="GO" id="GO:0006637">
    <property type="term" value="P:acyl-CoA metabolic process"/>
    <property type="evidence" value="ECO:0007669"/>
    <property type="project" value="InterPro"/>
</dbReference>
<keyword evidence="2" id="KW-0378">Hydrolase</keyword>
<gene>
    <name evidence="5" type="ORF">BV510_17770</name>
    <name evidence="6" type="ORF">CRI78_20120</name>
</gene>
<dbReference type="GO" id="GO:0047617">
    <property type="term" value="F:fatty acyl-CoA hydrolase activity"/>
    <property type="evidence" value="ECO:0007669"/>
    <property type="project" value="InterPro"/>
</dbReference>
<protein>
    <submittedName>
        <fullName evidence="5">Acyl-CoA thioesterase II</fullName>
    </submittedName>
</protein>